<name>A0A379KD40_9BURK</name>
<evidence type="ECO:0000313" key="2">
    <source>
        <dbReference type="Proteomes" id="UP000254573"/>
    </source>
</evidence>
<evidence type="ECO:0000313" key="1">
    <source>
        <dbReference type="EMBL" id="SUD65820.1"/>
    </source>
</evidence>
<dbReference type="GeneID" id="57198483"/>
<dbReference type="EMBL" id="UGSG01000002">
    <property type="protein sequence ID" value="SUD65820.1"/>
    <property type="molecule type" value="Genomic_DNA"/>
</dbReference>
<dbReference type="KEGG" id="prb:X636_20670"/>
<evidence type="ECO:0008006" key="3">
    <source>
        <dbReference type="Google" id="ProtNLM"/>
    </source>
</evidence>
<protein>
    <recommendedName>
        <fullName evidence="3">GP66 protein</fullName>
    </recommendedName>
</protein>
<proteinExistence type="predicted"/>
<sequence>MNEAFQDTRQALHVAYLVLSLPPRQKAPFRNMLIRILEDLDRPTRAQEAWLNELRGPQGDFDPERLTLEEYRAQCAMITDAARTRLPSPEYAAVLARFAHGDEKVRGIKALAVWSRKSSGITAVGLLEDLVVWNYLPRTKREGASIRDLAERHKVTKDKAFRAAKWMASRFTELENLAVARLESGFVLHGVVPAANRPACDFAQSVAA</sequence>
<gene>
    <name evidence="1" type="ORF">NCTC13160_04918</name>
</gene>
<dbReference type="RefSeq" id="WP_023873998.1">
    <property type="nucleotide sequence ID" value="NC_023018.2"/>
</dbReference>
<dbReference type="OrthoDB" id="8719506at2"/>
<accession>A0A379KD40</accession>
<reference evidence="1 2" key="1">
    <citation type="submission" date="2018-06" db="EMBL/GenBank/DDBJ databases">
        <authorList>
            <consortium name="Pathogen Informatics"/>
            <person name="Doyle S."/>
        </authorList>
    </citation>
    <scope>NUCLEOTIDE SEQUENCE [LARGE SCALE GENOMIC DNA]</scope>
    <source>
        <strain evidence="1 2">NCTC13160</strain>
    </source>
</reference>
<organism evidence="1 2">
    <name type="scientific">Pandoraea pnomenusa</name>
    <dbReference type="NCBI Taxonomy" id="93220"/>
    <lineage>
        <taxon>Bacteria</taxon>
        <taxon>Pseudomonadati</taxon>
        <taxon>Pseudomonadota</taxon>
        <taxon>Betaproteobacteria</taxon>
        <taxon>Burkholderiales</taxon>
        <taxon>Burkholderiaceae</taxon>
        <taxon>Pandoraea</taxon>
    </lineage>
</organism>
<dbReference type="Proteomes" id="UP000254573">
    <property type="component" value="Unassembled WGS sequence"/>
</dbReference>
<dbReference type="AlphaFoldDB" id="A0A379KD40"/>